<keyword evidence="6" id="KW-0862">Zinc</keyword>
<dbReference type="EMBL" id="MUYA01000014">
    <property type="protein sequence ID" value="OOR98241.1"/>
    <property type="molecule type" value="Genomic_DNA"/>
</dbReference>
<dbReference type="RefSeq" id="WP_078237547.1">
    <property type="nucleotide sequence ID" value="NZ_MUYA01000014.1"/>
</dbReference>
<dbReference type="InterPro" id="IPR006330">
    <property type="entry name" value="Ado/ade_deaminase"/>
</dbReference>
<dbReference type="GO" id="GO:0006154">
    <property type="term" value="P:adenosine catabolic process"/>
    <property type="evidence" value="ECO:0007669"/>
    <property type="project" value="TreeGrafter"/>
</dbReference>
<evidence type="ECO:0000256" key="5">
    <source>
        <dbReference type="ARBA" id="ARBA00022801"/>
    </source>
</evidence>
<accession>A0A1T0AQ58</accession>
<dbReference type="Gene3D" id="3.20.20.140">
    <property type="entry name" value="Metal-dependent hydrolases"/>
    <property type="match status" value="1"/>
</dbReference>
<reference evidence="8 9" key="1">
    <citation type="submission" date="2017-02" db="EMBL/GenBank/DDBJ databases">
        <title>Draft genome sequence of Haemophilus paracuniculus CCUG 43573 type strain.</title>
        <authorList>
            <person name="Engstrom-Jakobsson H."/>
            <person name="Salva-Serra F."/>
            <person name="Thorell K."/>
            <person name="Gonzales-Siles L."/>
            <person name="Karlsson R."/>
            <person name="Boulund F."/>
            <person name="Engstrand L."/>
            <person name="Kristiansson E."/>
            <person name="Moore E."/>
        </authorList>
    </citation>
    <scope>NUCLEOTIDE SEQUENCE [LARGE SCALE GENOMIC DNA]</scope>
    <source>
        <strain evidence="8 9">CCUG 43573</strain>
    </source>
</reference>
<dbReference type="SUPFAM" id="SSF51556">
    <property type="entry name" value="Metallo-dependent hydrolases"/>
    <property type="match status" value="1"/>
</dbReference>
<gene>
    <name evidence="8" type="ORF">B0187_09120</name>
</gene>
<keyword evidence="5" id="KW-0378">Hydrolase</keyword>
<comment type="similarity">
    <text evidence="2">Belongs to the metallo-dependent hydrolases superfamily. Adenosine and AMP deaminases family.</text>
</comment>
<dbReference type="InterPro" id="IPR032466">
    <property type="entry name" value="Metal_Hydrolase"/>
</dbReference>
<dbReference type="PANTHER" id="PTHR11409">
    <property type="entry name" value="ADENOSINE DEAMINASE"/>
    <property type="match status" value="1"/>
</dbReference>
<dbReference type="EC" id="3.5.4.4" evidence="3"/>
<comment type="caution">
    <text evidence="8">The sequence shown here is derived from an EMBL/GenBank/DDBJ whole genome shotgun (WGS) entry which is preliminary data.</text>
</comment>
<sequence>MDSLTQYALIDLHLHLDGSLSPEWILTTARQQNIPLPADNVADLLRHIAAPQDCTSLNDYLQCFAIPVRMLQTAENLASATADLVKRLDASGLIYAEIRFAPQLHTQQGLTQRQAVEAVLAGVQQTLPHTAMFGVNVILCCMRGEHNQAENVQTVQLAKDFLGKGVVATDLAGAEAIYPTAQFASLFELANQLGVPFTLHAGEADGAESVKSALDFGAKRIGHGVRASEDPNLLARLKAEKTTLEMCPCSNLQTKTVRLLADYPLRHFLQQGIKATLNTDNMTVSQTTLASEFRLLSQGYVLTHPEAKQLLTNAIDGAFLSEQEKRELRERVAQRLAQYVA</sequence>
<dbReference type="CDD" id="cd01320">
    <property type="entry name" value="ADA"/>
    <property type="match status" value="1"/>
</dbReference>
<evidence type="ECO:0000256" key="3">
    <source>
        <dbReference type="ARBA" id="ARBA00012784"/>
    </source>
</evidence>
<dbReference type="NCBIfam" id="TIGR01430">
    <property type="entry name" value="aden_deam"/>
    <property type="match status" value="1"/>
</dbReference>
<evidence type="ECO:0000313" key="9">
    <source>
        <dbReference type="Proteomes" id="UP000190867"/>
    </source>
</evidence>
<evidence type="ECO:0000256" key="6">
    <source>
        <dbReference type="ARBA" id="ARBA00022833"/>
    </source>
</evidence>
<evidence type="ECO:0000259" key="7">
    <source>
        <dbReference type="Pfam" id="PF00962"/>
    </source>
</evidence>
<dbReference type="Pfam" id="PF00962">
    <property type="entry name" value="A_deaminase"/>
    <property type="match status" value="1"/>
</dbReference>
<feature type="domain" description="Adenosine deaminase" evidence="7">
    <location>
        <begin position="10"/>
        <end position="334"/>
    </location>
</feature>
<evidence type="ECO:0000313" key="8">
    <source>
        <dbReference type="EMBL" id="OOR98241.1"/>
    </source>
</evidence>
<name>A0A1T0AQ58_9PAST</name>
<evidence type="ECO:0000256" key="2">
    <source>
        <dbReference type="ARBA" id="ARBA00006676"/>
    </source>
</evidence>
<evidence type="ECO:0000256" key="1">
    <source>
        <dbReference type="ARBA" id="ARBA00001947"/>
    </source>
</evidence>
<dbReference type="Proteomes" id="UP000190867">
    <property type="component" value="Unassembled WGS sequence"/>
</dbReference>
<evidence type="ECO:0000256" key="4">
    <source>
        <dbReference type="ARBA" id="ARBA00022723"/>
    </source>
</evidence>
<organism evidence="8 9">
    <name type="scientific">Haemophilus paracuniculus</name>
    <dbReference type="NCBI Taxonomy" id="734"/>
    <lineage>
        <taxon>Bacteria</taxon>
        <taxon>Pseudomonadati</taxon>
        <taxon>Pseudomonadota</taxon>
        <taxon>Gammaproteobacteria</taxon>
        <taxon>Pasteurellales</taxon>
        <taxon>Pasteurellaceae</taxon>
        <taxon>Haemophilus</taxon>
    </lineage>
</organism>
<dbReference type="STRING" id="734.B0187_09120"/>
<dbReference type="PANTHER" id="PTHR11409:SF43">
    <property type="entry name" value="ADENOSINE DEAMINASE"/>
    <property type="match status" value="1"/>
</dbReference>
<keyword evidence="4" id="KW-0479">Metal-binding</keyword>
<dbReference type="InterPro" id="IPR001365">
    <property type="entry name" value="A_deaminase_dom"/>
</dbReference>
<keyword evidence="9" id="KW-1185">Reference proteome</keyword>
<dbReference type="AlphaFoldDB" id="A0A1T0AQ58"/>
<dbReference type="GO" id="GO:0046103">
    <property type="term" value="P:inosine biosynthetic process"/>
    <property type="evidence" value="ECO:0007669"/>
    <property type="project" value="TreeGrafter"/>
</dbReference>
<dbReference type="GO" id="GO:0004000">
    <property type="term" value="F:adenosine deaminase activity"/>
    <property type="evidence" value="ECO:0007669"/>
    <property type="project" value="UniProtKB-ARBA"/>
</dbReference>
<dbReference type="GO" id="GO:0043103">
    <property type="term" value="P:hypoxanthine salvage"/>
    <property type="evidence" value="ECO:0007669"/>
    <property type="project" value="TreeGrafter"/>
</dbReference>
<dbReference type="GO" id="GO:0005829">
    <property type="term" value="C:cytosol"/>
    <property type="evidence" value="ECO:0007669"/>
    <property type="project" value="TreeGrafter"/>
</dbReference>
<comment type="cofactor">
    <cofactor evidence="1">
        <name>Zn(2+)</name>
        <dbReference type="ChEBI" id="CHEBI:29105"/>
    </cofactor>
</comment>
<dbReference type="OrthoDB" id="105475at2"/>
<dbReference type="GO" id="GO:0046872">
    <property type="term" value="F:metal ion binding"/>
    <property type="evidence" value="ECO:0007669"/>
    <property type="project" value="UniProtKB-KW"/>
</dbReference>
<protein>
    <recommendedName>
        <fullName evidence="3">adenosine deaminase</fullName>
        <ecNumber evidence="3">3.5.4.4</ecNumber>
    </recommendedName>
</protein>
<proteinExistence type="inferred from homology"/>